<evidence type="ECO:0000256" key="1">
    <source>
        <dbReference type="SAM" id="MobiDB-lite"/>
    </source>
</evidence>
<dbReference type="Proteomes" id="UP000058012">
    <property type="component" value="Unassembled WGS sequence"/>
</dbReference>
<feature type="region of interest" description="Disordered" evidence="1">
    <location>
        <begin position="168"/>
        <end position="205"/>
    </location>
</feature>
<accession>A0A117UTW8</accession>
<sequence length="515" mass="52204">MVQGSEIAGEAGLPGDESQGTARAVRDLHPLRAMTVSALRFASVLIGAGLLLRTASSEQVISAAPDPGHKPDTRQPQRFRPAALPEPAFGFAEPGLRDLAPSHALANPQPRHRRDARTQTAVDAIAPTQVAAVPGDSAKGFSFAAGAHDNPDSRPAVTQRVATPTALAANTALPEKRLSEKPAFGKPAPAKSVGANVSSSGTQRAEPAAGLLTPVRIASGAPASRPMPVMAPVAQQPAAPQTVQISLAIPVMRPGPRTTALTTDVHAAMHRPASAWDYAEALPPELAGRPAAMPRTAAVQPAAAALPVTVPAKVAALAAAEPSSSPAAAPPAAKPAHVVLRQNVAPSAASAPATPPVAAASPAPAGKPSENTVAAATIASPPRLALLDRPSVPREHGLGQPSNRRSLAAIDPKAGRADQVPLLPGRSARPAQPLGDDRRSRLSQYERSVVAANMQSGSVDRGPDVRLTSGLTRVSATSSNGSGGTAIDSDATGNDGNGTSLRDRMPLPAFGMAAQ</sequence>
<comment type="caution">
    <text evidence="2">The sequence shown here is derived from an EMBL/GenBank/DDBJ whole genome shotgun (WGS) entry which is preliminary data.</text>
</comment>
<feature type="compositionally biased region" description="Polar residues" evidence="1">
    <location>
        <begin position="491"/>
        <end position="500"/>
    </location>
</feature>
<evidence type="ECO:0000313" key="3">
    <source>
        <dbReference type="Proteomes" id="UP000058012"/>
    </source>
</evidence>
<gene>
    <name evidence="2" type="ORF">AQZ52_12975</name>
</gene>
<dbReference type="AlphaFoldDB" id="A0A117UTW8"/>
<keyword evidence="3" id="KW-1185">Reference proteome</keyword>
<organism evidence="2 3">
    <name type="scientific">Novosphingobium fuchskuhlense</name>
    <dbReference type="NCBI Taxonomy" id="1117702"/>
    <lineage>
        <taxon>Bacteria</taxon>
        <taxon>Pseudomonadati</taxon>
        <taxon>Pseudomonadota</taxon>
        <taxon>Alphaproteobacteria</taxon>
        <taxon>Sphingomonadales</taxon>
        <taxon>Sphingomonadaceae</taxon>
        <taxon>Novosphingobium</taxon>
    </lineage>
</organism>
<evidence type="ECO:0000313" key="2">
    <source>
        <dbReference type="EMBL" id="KUR70752.1"/>
    </source>
</evidence>
<feature type="region of interest" description="Disordered" evidence="1">
    <location>
        <begin position="472"/>
        <end position="515"/>
    </location>
</feature>
<dbReference type="STRING" id="1117702.AQZ52_12975"/>
<dbReference type="EMBL" id="LLZS01000008">
    <property type="protein sequence ID" value="KUR70752.1"/>
    <property type="molecule type" value="Genomic_DNA"/>
</dbReference>
<proteinExistence type="predicted"/>
<feature type="region of interest" description="Disordered" evidence="1">
    <location>
        <begin position="347"/>
        <end position="442"/>
    </location>
</feature>
<name>A0A117UTW8_9SPHN</name>
<reference evidence="2 3" key="1">
    <citation type="submission" date="2015-10" db="EMBL/GenBank/DDBJ databases">
        <title>Draft genome sequence of Novosphingobium fuchskuhlense DSM 25065 isolated from a surface water sample of the southwest basin of Lake Grosse Fuchskuhle.</title>
        <authorList>
            <person name="Ruckert C."/>
            <person name="Winkler A."/>
            <person name="Glaeser J."/>
            <person name="Grossart H.-P."/>
            <person name="Kalinowski J."/>
            <person name="Glaeser S."/>
        </authorList>
    </citation>
    <scope>NUCLEOTIDE SEQUENCE [LARGE SCALE GENOMIC DNA]</scope>
    <source>
        <strain evidence="2 3">FNE08-7</strain>
    </source>
</reference>
<protein>
    <submittedName>
        <fullName evidence="2">Uncharacterized protein</fullName>
    </submittedName>
</protein>
<feature type="compositionally biased region" description="Low complexity" evidence="1">
    <location>
        <begin position="347"/>
        <end position="364"/>
    </location>
</feature>
<feature type="region of interest" description="Disordered" evidence="1">
    <location>
        <begin position="1"/>
        <end position="21"/>
    </location>
</feature>